<name>A0A3A4AR41_9ACTN</name>
<evidence type="ECO:0000313" key="3">
    <source>
        <dbReference type="Proteomes" id="UP000265768"/>
    </source>
</evidence>
<dbReference type="Gene3D" id="3.10.450.50">
    <property type="match status" value="1"/>
</dbReference>
<evidence type="ECO:0000259" key="1">
    <source>
        <dbReference type="Pfam" id="PF12680"/>
    </source>
</evidence>
<dbReference type="Proteomes" id="UP000265768">
    <property type="component" value="Unassembled WGS sequence"/>
</dbReference>
<protein>
    <recommendedName>
        <fullName evidence="1">SnoaL-like domain-containing protein</fullName>
    </recommendedName>
</protein>
<organism evidence="2 3">
    <name type="scientific">Bailinhaonella thermotolerans</name>
    <dbReference type="NCBI Taxonomy" id="1070861"/>
    <lineage>
        <taxon>Bacteria</taxon>
        <taxon>Bacillati</taxon>
        <taxon>Actinomycetota</taxon>
        <taxon>Actinomycetes</taxon>
        <taxon>Streptosporangiales</taxon>
        <taxon>Streptosporangiaceae</taxon>
        <taxon>Bailinhaonella</taxon>
    </lineage>
</organism>
<dbReference type="RefSeq" id="WP_119927546.1">
    <property type="nucleotide sequence ID" value="NZ_QZEY01000005.1"/>
</dbReference>
<dbReference type="SUPFAM" id="SSF54427">
    <property type="entry name" value="NTF2-like"/>
    <property type="match status" value="1"/>
</dbReference>
<dbReference type="OrthoDB" id="9799296at2"/>
<gene>
    <name evidence="2" type="ORF">D5H75_17695</name>
</gene>
<proteinExistence type="predicted"/>
<accession>A0A3A4AR41</accession>
<sequence length="108" mass="12144">MSQPVDVVERQLAAYNAHDLEGFAATYAEDVRIERRDGAVIEGRAGLREAYEDQFAEGRCRAEIVGRLTEGDWVIDHEVAHDVAEEPVRVLVAYRVRGGLIDLVRFMS</sequence>
<feature type="domain" description="SnoaL-like" evidence="1">
    <location>
        <begin position="8"/>
        <end position="101"/>
    </location>
</feature>
<comment type="caution">
    <text evidence="2">The sequence shown here is derived from an EMBL/GenBank/DDBJ whole genome shotgun (WGS) entry which is preliminary data.</text>
</comment>
<evidence type="ECO:0000313" key="2">
    <source>
        <dbReference type="EMBL" id="RJL32226.1"/>
    </source>
</evidence>
<dbReference type="PIRSF" id="PIRSF030561">
    <property type="entry name" value="UCP030561"/>
    <property type="match status" value="1"/>
</dbReference>
<dbReference type="Pfam" id="PF12680">
    <property type="entry name" value="SnoaL_2"/>
    <property type="match status" value="1"/>
</dbReference>
<dbReference type="AlphaFoldDB" id="A0A3A4AR41"/>
<dbReference type="InterPro" id="IPR037401">
    <property type="entry name" value="SnoaL-like"/>
</dbReference>
<reference evidence="2 3" key="1">
    <citation type="submission" date="2018-09" db="EMBL/GenBank/DDBJ databases">
        <title>YIM 75507 draft genome.</title>
        <authorList>
            <person name="Tang S."/>
            <person name="Feng Y."/>
        </authorList>
    </citation>
    <scope>NUCLEOTIDE SEQUENCE [LARGE SCALE GENOMIC DNA]</scope>
    <source>
        <strain evidence="2 3">YIM 75507</strain>
    </source>
</reference>
<dbReference type="EMBL" id="QZEY01000005">
    <property type="protein sequence ID" value="RJL32226.1"/>
    <property type="molecule type" value="Genomic_DNA"/>
</dbReference>
<dbReference type="InterPro" id="IPR032710">
    <property type="entry name" value="NTF2-like_dom_sf"/>
</dbReference>
<dbReference type="InterPro" id="IPR008317">
    <property type="entry name" value="UCP030561"/>
</dbReference>
<keyword evidence="3" id="KW-1185">Reference proteome</keyword>